<gene>
    <name evidence="2" type="ORF">QRT03_23670</name>
</gene>
<accession>A0ABT7MGL5</accession>
<evidence type="ECO:0000313" key="2">
    <source>
        <dbReference type="EMBL" id="MDL5158987.1"/>
    </source>
</evidence>
<dbReference type="RefSeq" id="WP_286055551.1">
    <property type="nucleotide sequence ID" value="NZ_JASVWF010000006.1"/>
</dbReference>
<sequence length="87" mass="8216">MRDGGNVGACFVGFELVERAGDAGASHQGFPTSAWVGGGAEVAGGAGVGGGAEPVGTGNRLVASVAPGSGGRLLPPEPRTTGRAPGS</sequence>
<comment type="caution">
    <text evidence="2">The sequence shown here is derived from an EMBL/GenBank/DDBJ whole genome shotgun (WGS) entry which is preliminary data.</text>
</comment>
<protein>
    <submittedName>
        <fullName evidence="2">Uncharacterized protein</fullName>
    </submittedName>
</protein>
<name>A0ABT7MGL5_9PSEU</name>
<organism evidence="2 3">
    <name type="scientific">Actinomycetospora termitidis</name>
    <dbReference type="NCBI Taxonomy" id="3053470"/>
    <lineage>
        <taxon>Bacteria</taxon>
        <taxon>Bacillati</taxon>
        <taxon>Actinomycetota</taxon>
        <taxon>Actinomycetes</taxon>
        <taxon>Pseudonocardiales</taxon>
        <taxon>Pseudonocardiaceae</taxon>
        <taxon>Actinomycetospora</taxon>
    </lineage>
</organism>
<reference evidence="2 3" key="1">
    <citation type="submission" date="2023-06" db="EMBL/GenBank/DDBJ databases">
        <title>Actinomycetospora Odt1-22.</title>
        <authorList>
            <person name="Supong K."/>
        </authorList>
    </citation>
    <scope>NUCLEOTIDE SEQUENCE [LARGE SCALE GENOMIC DNA]</scope>
    <source>
        <strain evidence="2 3">Odt1-22</strain>
    </source>
</reference>
<keyword evidence="3" id="KW-1185">Reference proteome</keyword>
<evidence type="ECO:0000256" key="1">
    <source>
        <dbReference type="SAM" id="MobiDB-lite"/>
    </source>
</evidence>
<feature type="region of interest" description="Disordered" evidence="1">
    <location>
        <begin position="62"/>
        <end position="87"/>
    </location>
</feature>
<evidence type="ECO:0000313" key="3">
    <source>
        <dbReference type="Proteomes" id="UP001231924"/>
    </source>
</evidence>
<dbReference type="Proteomes" id="UP001231924">
    <property type="component" value="Unassembled WGS sequence"/>
</dbReference>
<dbReference type="EMBL" id="JASVWF010000006">
    <property type="protein sequence ID" value="MDL5158987.1"/>
    <property type="molecule type" value="Genomic_DNA"/>
</dbReference>
<proteinExistence type="predicted"/>